<evidence type="ECO:0000313" key="2">
    <source>
        <dbReference type="Proteomes" id="UP000294588"/>
    </source>
</evidence>
<keyword evidence="1" id="KW-0012">Acyltransferase</keyword>
<dbReference type="EC" id="2.3.1.191" evidence="1"/>
<proteinExistence type="predicted"/>
<gene>
    <name evidence="1" type="primary">lpxD</name>
    <name evidence="1" type="ORF">E0946_02700</name>
</gene>
<reference evidence="1" key="1">
    <citation type="submission" date="2019-03" db="EMBL/GenBank/DDBJ databases">
        <title>Candidatus Syntrophosphaera thermopropionivorans: a novel player in syntrophic propionate oxidation during anaerobic digestion.</title>
        <authorList>
            <person name="Dyksma S."/>
        </authorList>
    </citation>
    <scope>NUCLEOTIDE SEQUENCE</scope>
    <source>
        <strain evidence="1">W5</strain>
    </source>
</reference>
<comment type="caution">
    <text evidence="1">The sequence shown here is derived from an EMBL/GenBank/DDBJ whole genome shotgun (WGS) entry which is preliminary data.</text>
</comment>
<evidence type="ECO:0000313" key="1">
    <source>
        <dbReference type="EMBL" id="TDF73688.1"/>
    </source>
</evidence>
<name>A0AC61QK09_9BACT</name>
<dbReference type="EMBL" id="SMOG01000004">
    <property type="protein sequence ID" value="TDF73688.1"/>
    <property type="molecule type" value="Genomic_DNA"/>
</dbReference>
<keyword evidence="2" id="KW-1185">Reference proteome</keyword>
<organism evidence="1 2">
    <name type="scientific">Candidatus Syntrophosphaera thermopropionivorans</name>
    <dbReference type="NCBI Taxonomy" id="2593015"/>
    <lineage>
        <taxon>Bacteria</taxon>
        <taxon>Pseudomonadati</taxon>
        <taxon>Candidatus Cloacimonadota</taxon>
        <taxon>Candidatus Cloacimonadia</taxon>
        <taxon>Candidatus Cloacimonadales</taxon>
        <taxon>Candidatus Cloacimonadaceae</taxon>
        <taxon>Candidatus Syntrophosphaera</taxon>
    </lineage>
</organism>
<keyword evidence="1" id="KW-0808">Transferase</keyword>
<accession>A0AC61QK09</accession>
<dbReference type="Proteomes" id="UP000294588">
    <property type="component" value="Unassembled WGS sequence"/>
</dbReference>
<protein>
    <submittedName>
        <fullName evidence="1">UDP-3-O-(3-hydroxymyristoyl)glucosamine N-acyltransferase</fullName>
        <ecNumber evidence="1">2.3.1.191</ecNumber>
    </submittedName>
</protein>
<sequence>MKKFNKTITPEDIVAVCGGEYHGEQNITLQSVADPEEADSSSVIFWEQEKYLDAVKKSPAVLIFCHPDKANNLPNRNLILHPHPYFAFLRLVDWWIEQDAEKPIPEIHPTAIIDSSATIGDGVYIGPYCIIGKNCQIGNDSIFEAHCFISNDVSIGKNTHLYPNVNIYADTRIGNGVIIHSGTVIGADGFGFILMDGVQNKIPQVGNVVIEDFVEIQANSAVDRGTLSSTFIGQGTKIDNFVQIGHNCRIGKHCILCAQVGLAGSTILGDYVYLAGQVGVAGHLKIGDRAMVGAQSGITNDIPADARYWGSPAMEADRFKRILVSQKHLPEIYRFYLKQKKKEEEET</sequence>